<dbReference type="Gene3D" id="3.30.530.20">
    <property type="match status" value="1"/>
</dbReference>
<evidence type="ECO:0000313" key="1">
    <source>
        <dbReference type="EMBL" id="KAB1649435.1"/>
    </source>
</evidence>
<dbReference type="SUPFAM" id="SSF55961">
    <property type="entry name" value="Bet v1-like"/>
    <property type="match status" value="1"/>
</dbReference>
<proteinExistence type="predicted"/>
<accession>A0A6H9WRN6</accession>
<protein>
    <submittedName>
        <fullName evidence="1">SRPBCC family protein</fullName>
    </submittedName>
</protein>
<gene>
    <name evidence="1" type="ORF">F8O04_03995</name>
</gene>
<reference evidence="1 2" key="1">
    <citation type="submission" date="2019-09" db="EMBL/GenBank/DDBJ databases">
        <title>Phylogeny of genus Pseudoclavibacter and closely related genus.</title>
        <authorList>
            <person name="Li Y."/>
        </authorList>
    </citation>
    <scope>NUCLEOTIDE SEQUENCE [LARGE SCALE GENOMIC DNA]</scope>
    <source>
        <strain evidence="1 2">EGI 60007</strain>
    </source>
</reference>
<dbReference type="EMBL" id="WBJY01000001">
    <property type="protein sequence ID" value="KAB1649435.1"/>
    <property type="molecule type" value="Genomic_DNA"/>
</dbReference>
<dbReference type="Proteomes" id="UP000431744">
    <property type="component" value="Unassembled WGS sequence"/>
</dbReference>
<evidence type="ECO:0000313" key="2">
    <source>
        <dbReference type="Proteomes" id="UP000431744"/>
    </source>
</evidence>
<name>A0A6H9WRN6_9MICO</name>
<dbReference type="InterPro" id="IPR019587">
    <property type="entry name" value="Polyketide_cyclase/dehydratase"/>
</dbReference>
<comment type="caution">
    <text evidence="1">The sequence shown here is derived from an EMBL/GenBank/DDBJ whole genome shotgun (WGS) entry which is preliminary data.</text>
</comment>
<dbReference type="AlphaFoldDB" id="A0A6H9WRN6"/>
<dbReference type="InterPro" id="IPR023393">
    <property type="entry name" value="START-like_dom_sf"/>
</dbReference>
<organism evidence="1 2">
    <name type="scientific">Pseudoclavibacter endophyticus</name>
    <dbReference type="NCBI Taxonomy" id="1778590"/>
    <lineage>
        <taxon>Bacteria</taxon>
        <taxon>Bacillati</taxon>
        <taxon>Actinomycetota</taxon>
        <taxon>Actinomycetes</taxon>
        <taxon>Micrococcales</taxon>
        <taxon>Microbacteriaceae</taxon>
        <taxon>Pseudoclavibacter</taxon>
    </lineage>
</organism>
<keyword evidence="2" id="KW-1185">Reference proteome</keyword>
<dbReference type="RefSeq" id="WP_158028025.1">
    <property type="nucleotide sequence ID" value="NZ_BMHG01000001.1"/>
</dbReference>
<dbReference type="OrthoDB" id="197829at2"/>
<sequence length="165" mass="17717">MPQLEASATVPLSPAEAFALAHSVGDERAAWDPSVATAKWLRGATGPSAGAALFTKSRNGRRRILRFELVDPDRLSSARLIKGQSQLADYGEGIRIEPVDGGSSITWKVVYKVRSPLAAPTVGRLLQPVFERELHSRLAAFVAAARGRAGTGQRPSRFDPDPSDD</sequence>
<dbReference type="Pfam" id="PF10604">
    <property type="entry name" value="Polyketide_cyc2"/>
    <property type="match status" value="1"/>
</dbReference>